<dbReference type="AlphaFoldDB" id="A0AAP2G6M4"/>
<organism evidence="1 2">
    <name type="scientific">Harenicola maris</name>
    <dbReference type="NCBI Taxonomy" id="2841044"/>
    <lineage>
        <taxon>Bacteria</taxon>
        <taxon>Pseudomonadati</taxon>
        <taxon>Pseudomonadota</taxon>
        <taxon>Alphaproteobacteria</taxon>
        <taxon>Rhodobacterales</taxon>
        <taxon>Paracoccaceae</taxon>
        <taxon>Harenicola</taxon>
    </lineage>
</organism>
<name>A0AAP2G6M4_9RHOB</name>
<reference evidence="1 2" key="1">
    <citation type="journal article" date="2021" name="Arch. Microbiol.">
        <title>Harenicola maris gen. nov., sp. nov. isolated from the Sea of Japan shallow sediments.</title>
        <authorList>
            <person name="Romanenko L.A."/>
            <person name="Kurilenko V.V."/>
            <person name="Chernysheva N.Y."/>
            <person name="Tekutyeva L.A."/>
            <person name="Velansky P.V."/>
            <person name="Svetashev V.I."/>
            <person name="Isaeva M.P."/>
        </authorList>
    </citation>
    <scope>NUCLEOTIDE SEQUENCE [LARGE SCALE GENOMIC DNA]</scope>
    <source>
        <strain evidence="1 2">KMM 3653</strain>
    </source>
</reference>
<protein>
    <submittedName>
        <fullName evidence="1">Uncharacterized protein</fullName>
    </submittedName>
</protein>
<keyword evidence="2" id="KW-1185">Reference proteome</keyword>
<dbReference type="RefSeq" id="WP_327793560.1">
    <property type="nucleotide sequence ID" value="NZ_JADQAZ010000001.1"/>
</dbReference>
<sequence>MTRKVSAIAIGALQIERAKPTRPALISVLSFIAILPLDHVLKKRGFCPHYAGECGEMTFIAIINRLGEAVNVVLEQQALAVAARSGAPHRMLRFGGAAGCDI</sequence>
<evidence type="ECO:0000313" key="2">
    <source>
        <dbReference type="Proteomes" id="UP001315686"/>
    </source>
</evidence>
<gene>
    <name evidence="1" type="ORF">IV417_01065</name>
</gene>
<dbReference type="Proteomes" id="UP001315686">
    <property type="component" value="Unassembled WGS sequence"/>
</dbReference>
<evidence type="ECO:0000313" key="1">
    <source>
        <dbReference type="EMBL" id="MBT0955962.1"/>
    </source>
</evidence>
<comment type="caution">
    <text evidence="1">The sequence shown here is derived from an EMBL/GenBank/DDBJ whole genome shotgun (WGS) entry which is preliminary data.</text>
</comment>
<dbReference type="EMBL" id="JADQAZ010000001">
    <property type="protein sequence ID" value="MBT0955962.1"/>
    <property type="molecule type" value="Genomic_DNA"/>
</dbReference>
<accession>A0AAP2G6M4</accession>
<proteinExistence type="predicted"/>